<gene>
    <name evidence="2" type="ORF">MUY27_19435</name>
</gene>
<organism evidence="2 3">
    <name type="scientific">Mucilaginibacter straminoryzae</name>
    <dbReference type="NCBI Taxonomy" id="2932774"/>
    <lineage>
        <taxon>Bacteria</taxon>
        <taxon>Pseudomonadati</taxon>
        <taxon>Bacteroidota</taxon>
        <taxon>Sphingobacteriia</taxon>
        <taxon>Sphingobacteriales</taxon>
        <taxon>Sphingobacteriaceae</taxon>
        <taxon>Mucilaginibacter</taxon>
    </lineage>
</organism>
<proteinExistence type="predicted"/>
<comment type="caution">
    <text evidence="2">The sequence shown here is derived from an EMBL/GenBank/DDBJ whole genome shotgun (WGS) entry which is preliminary data.</text>
</comment>
<dbReference type="AlphaFoldDB" id="A0A9X1X841"/>
<evidence type="ECO:0000313" key="2">
    <source>
        <dbReference type="EMBL" id="MCJ8211900.1"/>
    </source>
</evidence>
<feature type="domain" description="DUF5683" evidence="1">
    <location>
        <begin position="64"/>
        <end position="215"/>
    </location>
</feature>
<evidence type="ECO:0000259" key="1">
    <source>
        <dbReference type="Pfam" id="PF18935"/>
    </source>
</evidence>
<dbReference type="Pfam" id="PF18935">
    <property type="entry name" value="DUF5683"/>
    <property type="match status" value="1"/>
</dbReference>
<protein>
    <submittedName>
        <fullName evidence="2">DUF5683 domain-containing protein</fullName>
    </submittedName>
</protein>
<keyword evidence="3" id="KW-1185">Reference proteome</keyword>
<evidence type="ECO:0000313" key="3">
    <source>
        <dbReference type="Proteomes" id="UP001139450"/>
    </source>
</evidence>
<dbReference type="RefSeq" id="WP_245132950.1">
    <property type="nucleotide sequence ID" value="NZ_JALJEJ010000014.1"/>
</dbReference>
<dbReference type="EMBL" id="JALJEJ010000014">
    <property type="protein sequence ID" value="MCJ8211900.1"/>
    <property type="molecule type" value="Genomic_DNA"/>
</dbReference>
<dbReference type="Proteomes" id="UP001139450">
    <property type="component" value="Unassembled WGS sequence"/>
</dbReference>
<sequence length="219" mass="25013">MRTWILCLLFAALETKAIAQRADTVTTKNRRDSLTRVSDSLKSKPFRPTAKVKRSNLRFQPDSTHSPHKAVMRSLILPGWGQVYNREWYYVPVYYTGFVLLGLAIEFNNRYYHKYLNEARLQQSGQPASAEFKNYTGGYQQFFDAAAANQRNFQLSILGVVGVWGINCVHAYISAKFIHSYSIDNNLSIRVTPDLIQQPVYALNYGTFTPGVRITMALK</sequence>
<accession>A0A9X1X841</accession>
<reference evidence="2" key="1">
    <citation type="submission" date="2022-04" db="EMBL/GenBank/DDBJ databases">
        <title>Mucilaginibacter sp. RS28 isolated from freshwater.</title>
        <authorList>
            <person name="Ko S.-R."/>
        </authorList>
    </citation>
    <scope>NUCLEOTIDE SEQUENCE</scope>
    <source>
        <strain evidence="2">RS28</strain>
    </source>
</reference>
<name>A0A9X1X841_9SPHI</name>
<dbReference type="InterPro" id="IPR043738">
    <property type="entry name" value="DUF5683"/>
</dbReference>